<evidence type="ECO:0000256" key="2">
    <source>
        <dbReference type="ARBA" id="ARBA00022801"/>
    </source>
</evidence>
<evidence type="ECO:0000259" key="7">
    <source>
        <dbReference type="Pfam" id="PF01301"/>
    </source>
</evidence>
<evidence type="ECO:0000256" key="6">
    <source>
        <dbReference type="RuleBase" id="RU003679"/>
    </source>
</evidence>
<keyword evidence="11" id="KW-1185">Reference proteome</keyword>
<feature type="domain" description="Beta-galactosidase galactose-binding" evidence="9">
    <location>
        <begin position="504"/>
        <end position="562"/>
    </location>
</feature>
<dbReference type="Pfam" id="PF01301">
    <property type="entry name" value="Glyco_hydro_35"/>
    <property type="match status" value="1"/>
</dbReference>
<dbReference type="Gene3D" id="2.60.120.260">
    <property type="entry name" value="Galactose-binding domain-like"/>
    <property type="match status" value="2"/>
</dbReference>
<feature type="active site" description="Nucleophile" evidence="4">
    <location>
        <position position="235"/>
    </location>
</feature>
<protein>
    <recommendedName>
        <fullName evidence="5">Beta-galactosidase</fullName>
        <ecNumber evidence="5">3.2.1.23</ecNumber>
    </recommendedName>
</protein>
<dbReference type="Pfam" id="PF21467">
    <property type="entry name" value="BetaGal_gal-bd"/>
    <property type="match status" value="1"/>
</dbReference>
<dbReference type="PROSITE" id="PS01182">
    <property type="entry name" value="GLYCOSYL_HYDROL_F35"/>
    <property type="match status" value="1"/>
</dbReference>
<dbReference type="Gene3D" id="3.20.20.80">
    <property type="entry name" value="Glycosidases"/>
    <property type="match status" value="1"/>
</dbReference>
<name>A0A6N7WAD8_9ACTO</name>
<keyword evidence="3 5" id="KW-0326">Glycosidase</keyword>
<sequence length="590" mass="65927">MSATFAVVGNQFQLDGQPFQVLSGAIHYFRVPRAYWRDRIHKAHQMGLNTIETYVPWNLHEPRRGEWIDTDMLDLAGFLDAVADEGMKAIVRPGPFICAEFNGGGLPGWLSDSGRIPVRGSDPRYLEPTLEYLDTVYGIVAPRQIDRGGPVILVQIENEYGAYGEDAVYLRTLVDATRSAGITVPLTTVDQPRPEMLQRGTLPDLLATASFGSRTRERLQNLREVQPTGPLMCSEFWDGWFDQWGDYHHVTSATDSAAELRTLLELGASVNIYMVHGGTNFGFTNGANDKGLYRPIATSYDYDAPLDEAGHPTEKYWAFQDVLKDFTDQKVGQPEGFHPAPTPQPREIARARFLSAIDSSNAWRRFTELPTMDQVEHYQGFMAYRASFAPLVGEQILEFVDVRDRAVVFADGRVCGVIERMDNQNSILLPGGTSSVTLVVEDQGRVNYGPRIGEAKGLIGPALISGREVTEWEIMPLPFEQGEQATALVETWENNNSSEPVVEPTLLQYQFECDQQNDLFFSIPPWQHGLLWINGYLLGRFNSRGPQKTLYVPGPLLRPGKNDILILEMGSTPRPRVAFSASPDLGPIDW</sequence>
<evidence type="ECO:0000256" key="3">
    <source>
        <dbReference type="ARBA" id="ARBA00023295"/>
    </source>
</evidence>
<dbReference type="EMBL" id="VULO01000012">
    <property type="protein sequence ID" value="MSS85128.1"/>
    <property type="molecule type" value="Genomic_DNA"/>
</dbReference>
<dbReference type="Proteomes" id="UP000470875">
    <property type="component" value="Unassembled WGS sequence"/>
</dbReference>
<evidence type="ECO:0000259" key="9">
    <source>
        <dbReference type="Pfam" id="PF21467"/>
    </source>
</evidence>
<evidence type="ECO:0000256" key="1">
    <source>
        <dbReference type="ARBA" id="ARBA00009809"/>
    </source>
</evidence>
<comment type="similarity">
    <text evidence="1 6">Belongs to the glycosyl hydrolase 35 family.</text>
</comment>
<dbReference type="InterPro" id="IPR001944">
    <property type="entry name" value="Glycoside_Hdrlase_35"/>
</dbReference>
<dbReference type="InterPro" id="IPR048913">
    <property type="entry name" value="BetaGal_gal-bd"/>
</dbReference>
<accession>A0A6N7WAD8</accession>
<dbReference type="PIRSF" id="PIRSF006336">
    <property type="entry name" value="B-gal"/>
    <property type="match status" value="1"/>
</dbReference>
<feature type="active site" description="Proton donor" evidence="4">
    <location>
        <position position="159"/>
    </location>
</feature>
<evidence type="ECO:0000256" key="5">
    <source>
        <dbReference type="RuleBase" id="RU000675"/>
    </source>
</evidence>
<dbReference type="InterPro" id="IPR019801">
    <property type="entry name" value="Glyco_hydro_35_CS"/>
</dbReference>
<dbReference type="Pfam" id="PF21317">
    <property type="entry name" value="BetaGal_ABD_1"/>
    <property type="match status" value="1"/>
</dbReference>
<dbReference type="SUPFAM" id="SSF49785">
    <property type="entry name" value="Galactose-binding domain-like"/>
    <property type="match status" value="1"/>
</dbReference>
<reference evidence="10 11" key="1">
    <citation type="submission" date="2019-08" db="EMBL/GenBank/DDBJ databases">
        <title>In-depth cultivation of the pig gut microbiome towards novel bacterial diversity and tailored functional studies.</title>
        <authorList>
            <person name="Wylensek D."/>
            <person name="Hitch T.C.A."/>
            <person name="Clavel T."/>
        </authorList>
    </citation>
    <scope>NUCLEOTIDE SEQUENCE [LARGE SCALE GENOMIC DNA]</scope>
    <source>
        <strain evidence="10 11">WB03_NA08</strain>
    </source>
</reference>
<evidence type="ECO:0000313" key="10">
    <source>
        <dbReference type="EMBL" id="MSS85128.1"/>
    </source>
</evidence>
<dbReference type="InterPro" id="IPR008979">
    <property type="entry name" value="Galactose-bd-like_sf"/>
</dbReference>
<dbReference type="InterPro" id="IPR031330">
    <property type="entry name" value="Gly_Hdrlase_35_cat"/>
</dbReference>
<comment type="catalytic activity">
    <reaction evidence="5">
        <text>Hydrolysis of terminal non-reducing beta-D-galactose residues in beta-D-galactosides.</text>
        <dbReference type="EC" id="3.2.1.23"/>
    </reaction>
</comment>
<dbReference type="InterPro" id="IPR048912">
    <property type="entry name" value="BetaGal1-like_ABD1"/>
</dbReference>
<evidence type="ECO:0000313" key="11">
    <source>
        <dbReference type="Proteomes" id="UP000470875"/>
    </source>
</evidence>
<dbReference type="RefSeq" id="WP_154546090.1">
    <property type="nucleotide sequence ID" value="NZ_VULO01000012.1"/>
</dbReference>
<dbReference type="SUPFAM" id="SSF51445">
    <property type="entry name" value="(Trans)glycosidases"/>
    <property type="match status" value="1"/>
</dbReference>
<dbReference type="GO" id="GO:0004565">
    <property type="term" value="F:beta-galactosidase activity"/>
    <property type="evidence" value="ECO:0007669"/>
    <property type="project" value="UniProtKB-EC"/>
</dbReference>
<dbReference type="PANTHER" id="PTHR23421">
    <property type="entry name" value="BETA-GALACTOSIDASE RELATED"/>
    <property type="match status" value="1"/>
</dbReference>
<dbReference type="PRINTS" id="PR00742">
    <property type="entry name" value="GLHYDRLASE35"/>
</dbReference>
<organism evidence="10 11">
    <name type="scientific">Scrofimicrobium canadense</name>
    <dbReference type="NCBI Taxonomy" id="2652290"/>
    <lineage>
        <taxon>Bacteria</taxon>
        <taxon>Bacillati</taxon>
        <taxon>Actinomycetota</taxon>
        <taxon>Actinomycetes</taxon>
        <taxon>Actinomycetales</taxon>
        <taxon>Actinomycetaceae</taxon>
        <taxon>Scrofimicrobium</taxon>
    </lineage>
</organism>
<dbReference type="InterPro" id="IPR026283">
    <property type="entry name" value="B-gal_1-like"/>
</dbReference>
<dbReference type="GO" id="GO:0005975">
    <property type="term" value="P:carbohydrate metabolic process"/>
    <property type="evidence" value="ECO:0007669"/>
    <property type="project" value="InterPro"/>
</dbReference>
<dbReference type="InterPro" id="IPR017853">
    <property type="entry name" value="GH"/>
</dbReference>
<feature type="domain" description="Glycoside hydrolase 35 catalytic" evidence="7">
    <location>
        <begin position="11"/>
        <end position="324"/>
    </location>
</feature>
<keyword evidence="2 5" id="KW-0378">Hydrolase</keyword>
<feature type="domain" description="Beta-galactosidase 1-like first all-beta" evidence="8">
    <location>
        <begin position="371"/>
        <end position="477"/>
    </location>
</feature>
<proteinExistence type="inferred from homology"/>
<gene>
    <name evidence="10" type="ORF">FYJ24_10225</name>
</gene>
<dbReference type="AlphaFoldDB" id="A0A6N7WAD8"/>
<evidence type="ECO:0000256" key="4">
    <source>
        <dbReference type="PIRSR" id="PIRSR006336-1"/>
    </source>
</evidence>
<evidence type="ECO:0000259" key="8">
    <source>
        <dbReference type="Pfam" id="PF21317"/>
    </source>
</evidence>
<comment type="caution">
    <text evidence="10">The sequence shown here is derived from an EMBL/GenBank/DDBJ whole genome shotgun (WGS) entry which is preliminary data.</text>
</comment>
<dbReference type="EC" id="3.2.1.23" evidence="5"/>